<dbReference type="SUPFAM" id="SSF52172">
    <property type="entry name" value="CheY-like"/>
    <property type="match status" value="1"/>
</dbReference>
<dbReference type="InterPro" id="IPR001789">
    <property type="entry name" value="Sig_transdc_resp-reg_receiver"/>
</dbReference>
<dbReference type="EMBL" id="CP026604">
    <property type="protein sequence ID" value="AWB68198.1"/>
    <property type="molecule type" value="Genomic_DNA"/>
</dbReference>
<dbReference type="RefSeq" id="WP_108604262.1">
    <property type="nucleotide sequence ID" value="NZ_CP026604.1"/>
</dbReference>
<keyword evidence="5" id="KW-1185">Reference proteome</keyword>
<organism evidence="4 5">
    <name type="scientific">Saccharobesus litoralis</name>
    <dbReference type="NCBI Taxonomy" id="2172099"/>
    <lineage>
        <taxon>Bacteria</taxon>
        <taxon>Pseudomonadati</taxon>
        <taxon>Pseudomonadota</taxon>
        <taxon>Gammaproteobacteria</taxon>
        <taxon>Alteromonadales</taxon>
        <taxon>Alteromonadaceae</taxon>
        <taxon>Saccharobesus</taxon>
    </lineage>
</organism>
<reference evidence="4 5" key="1">
    <citation type="submission" date="2018-01" db="EMBL/GenBank/DDBJ databases">
        <title>Genome sequence of a Cantenovulum-like bacteria.</title>
        <authorList>
            <person name="Tan W.R."/>
            <person name="Lau N.-S."/>
            <person name="Go F."/>
            <person name="Amirul A.-A.A."/>
        </authorList>
    </citation>
    <scope>NUCLEOTIDE SEQUENCE [LARGE SCALE GENOMIC DNA]</scope>
    <source>
        <strain evidence="4 5">CCB-QB4</strain>
    </source>
</reference>
<evidence type="ECO:0000313" key="4">
    <source>
        <dbReference type="EMBL" id="AWB68198.1"/>
    </source>
</evidence>
<dbReference type="AlphaFoldDB" id="A0A2S0VVG5"/>
<evidence type="ECO:0000256" key="1">
    <source>
        <dbReference type="ARBA" id="ARBA00022553"/>
    </source>
</evidence>
<dbReference type="InterPro" id="IPR011006">
    <property type="entry name" value="CheY-like_superfamily"/>
</dbReference>
<feature type="domain" description="Response regulatory" evidence="3">
    <location>
        <begin position="3"/>
        <end position="119"/>
    </location>
</feature>
<dbReference type="InterPro" id="IPR050595">
    <property type="entry name" value="Bact_response_regulator"/>
</dbReference>
<dbReference type="GO" id="GO:0000160">
    <property type="term" value="P:phosphorelay signal transduction system"/>
    <property type="evidence" value="ECO:0007669"/>
    <property type="project" value="InterPro"/>
</dbReference>
<dbReference type="KEGG" id="cate:C2869_18055"/>
<evidence type="ECO:0000256" key="2">
    <source>
        <dbReference type="PROSITE-ProRule" id="PRU00169"/>
    </source>
</evidence>
<dbReference type="OrthoDB" id="9800897at2"/>
<evidence type="ECO:0000313" key="5">
    <source>
        <dbReference type="Proteomes" id="UP000244441"/>
    </source>
</evidence>
<dbReference type="PANTHER" id="PTHR44591:SF25">
    <property type="entry name" value="CHEMOTAXIS TWO-COMPONENT RESPONSE REGULATOR"/>
    <property type="match status" value="1"/>
</dbReference>
<dbReference type="Gene3D" id="3.40.50.2300">
    <property type="match status" value="1"/>
</dbReference>
<protein>
    <submittedName>
        <fullName evidence="4">Response regulator</fullName>
    </submittedName>
</protein>
<dbReference type="Proteomes" id="UP000244441">
    <property type="component" value="Chromosome"/>
</dbReference>
<evidence type="ECO:0000259" key="3">
    <source>
        <dbReference type="PROSITE" id="PS50110"/>
    </source>
</evidence>
<dbReference type="PANTHER" id="PTHR44591">
    <property type="entry name" value="STRESS RESPONSE REGULATOR PROTEIN 1"/>
    <property type="match status" value="1"/>
</dbReference>
<sequence>MAKILAVDDQLVMRQMVSVVLEKAGHTVTTAEDGVQGLAAARKEHFDLIISDVNMPNMGGISFVGKIKRMEAYQYVPILMLTTESSQYRKDKARQSGASGWLTKPFDPPRLENAVNRLISKTAH</sequence>
<dbReference type="SMART" id="SM00448">
    <property type="entry name" value="REC"/>
    <property type="match status" value="1"/>
</dbReference>
<name>A0A2S0VVG5_9ALTE</name>
<gene>
    <name evidence="4" type="ORF">C2869_18055</name>
</gene>
<accession>A0A2S0VVG5</accession>
<proteinExistence type="predicted"/>
<keyword evidence="1 2" id="KW-0597">Phosphoprotein</keyword>
<dbReference type="Pfam" id="PF00072">
    <property type="entry name" value="Response_reg"/>
    <property type="match status" value="1"/>
</dbReference>
<dbReference type="PROSITE" id="PS50110">
    <property type="entry name" value="RESPONSE_REGULATORY"/>
    <property type="match status" value="1"/>
</dbReference>
<feature type="modified residue" description="4-aspartylphosphate" evidence="2">
    <location>
        <position position="52"/>
    </location>
</feature>